<comment type="caution">
    <text evidence="2">The sequence shown here is derived from an EMBL/GenBank/DDBJ whole genome shotgun (WGS) entry which is preliminary data.</text>
</comment>
<evidence type="ECO:0000256" key="1">
    <source>
        <dbReference type="SAM" id="MobiDB-lite"/>
    </source>
</evidence>
<dbReference type="InterPro" id="IPR021730">
    <property type="entry name" value="YdbH"/>
</dbReference>
<evidence type="ECO:0000313" key="2">
    <source>
        <dbReference type="EMBL" id="MBC2652285.1"/>
    </source>
</evidence>
<reference evidence="2 3" key="1">
    <citation type="submission" date="2020-08" db="EMBL/GenBank/DDBJ databases">
        <title>The genome sequence of Novosphingobium flavum 4Y4.</title>
        <authorList>
            <person name="Liu Y."/>
        </authorList>
    </citation>
    <scope>NUCLEOTIDE SEQUENCE [LARGE SCALE GENOMIC DNA]</scope>
    <source>
        <strain evidence="2 3">4Y4</strain>
    </source>
</reference>
<organism evidence="2 3">
    <name type="scientific">Novosphingobium aerophilum</name>
    <dbReference type="NCBI Taxonomy" id="2839843"/>
    <lineage>
        <taxon>Bacteria</taxon>
        <taxon>Pseudomonadati</taxon>
        <taxon>Pseudomonadota</taxon>
        <taxon>Alphaproteobacteria</taxon>
        <taxon>Sphingomonadales</taxon>
        <taxon>Sphingomonadaceae</taxon>
        <taxon>Novosphingobium</taxon>
    </lineage>
</organism>
<sequence>MSEAAADDPPAPRAVPIEPEPGAAEWPAGSTSRRWRWMASAGLLILAGLGTVWLARERIADGVIASQLRDLKLPATYRIESIGPTRQVLRDVVIGHPADPDLVIPRAEVVLSFGLGGPRIGAVRLTRPRIYGTWQGNRISFGVLDPLLFGPSDGQPPQLPALNLTVQDGRARLLGDHGPIGVSFEGQGGLRDGFVGHLGLVAPQLRAGGCTLERASLFGQVRIERARPALDGPLRLGGVSCPDRGGLAARDVTMGLALRGDRSLYGGSGRITLQTRAMAAGDVRAIGWNGAIDATYRGAGLTARYDLIGRGLEQAQAAAGTLALSGVLRSRGALDRVEVEGTLDAGGVRAGAELRRRLGALEQGGAETLAAPLLRQMRTALAREERGSHLRAHYVLRAGALGLNLVVPQGRLTGGSGTTLLALSRLQLGIGQGPARLAGNLVTAGRDLPQISARLEPGLRGRTRISLTMADYRAGSARLAVPRLIVEQDRSGALAFAGAVQASGALPGGQVTGLTVPIAGRRDARGRLALWPACTKVTFTTLAIADLALDGPGLRLCPVAGGAIVRDDGRGLRLAVGTPSLDLAGRLGGTPLRISSGAAGYAEPGGLFVSALDITLGPAATASHFRIADLKARLSGDPAGTFAGADVRLAAVPLDLREAAGTWRYAGGRLTIDDAQFRLEDRERVPRFEPLQAAGASLTLADNRITASARLSEPESRRDVTRVALVHDLATARGHADLDVARLTFDKALQPDQLTRQLLGVVANVSGTVEGEGRIDWAGDRLRSTGRFRTAALDLAAAFGPAKGIRGEVEFTDLLGLVTAPHQRITIASINPGIEALDGEMRFQLKPGSVVAIEGARWPFLGGAIALRPTELRFGVAETRRFVIDIAGLDAAHFIERMELSNLSANGSFDGSLPLVFDENGGRIEGGLLVSRPPGGNLSYVGALTYKDLSPIANFAFDALKSLDYRAMRIAMDGALEGEIVTRVRFDGVKQGDGTRQNILTRRLARLPLQFNVNLRAPFYSLITSVKAMYDPAYIKDPRSLGLVDAQGRPLSRPAQARPVAPGIQPPVSETKP</sequence>
<evidence type="ECO:0000313" key="3">
    <source>
        <dbReference type="Proteomes" id="UP000520156"/>
    </source>
</evidence>
<name>A0A7X1F8C0_9SPHN</name>
<gene>
    <name evidence="2" type="ORF">H7F49_11250</name>
</gene>
<dbReference type="EMBL" id="JACLAU010000017">
    <property type="protein sequence ID" value="MBC2652285.1"/>
    <property type="molecule type" value="Genomic_DNA"/>
</dbReference>
<protein>
    <submittedName>
        <fullName evidence="2">YdbH domain-containing protein</fullName>
    </submittedName>
</protein>
<proteinExistence type="predicted"/>
<accession>A0A7X1F8C0</accession>
<feature type="region of interest" description="Disordered" evidence="1">
    <location>
        <begin position="1"/>
        <end position="29"/>
    </location>
</feature>
<dbReference type="RefSeq" id="WP_185683698.1">
    <property type="nucleotide sequence ID" value="NZ_JACLAU010000017.1"/>
</dbReference>
<dbReference type="AlphaFoldDB" id="A0A7X1F8C0"/>
<keyword evidence="3" id="KW-1185">Reference proteome</keyword>
<feature type="region of interest" description="Disordered" evidence="1">
    <location>
        <begin position="1045"/>
        <end position="1073"/>
    </location>
</feature>
<dbReference type="Pfam" id="PF11739">
    <property type="entry name" value="YdbH-like"/>
    <property type="match status" value="1"/>
</dbReference>
<dbReference type="Proteomes" id="UP000520156">
    <property type="component" value="Unassembled WGS sequence"/>
</dbReference>